<reference evidence="3 4" key="2">
    <citation type="submission" date="2025-04" db="UniProtKB">
        <authorList>
            <consortium name="RefSeq"/>
        </authorList>
    </citation>
    <scope>IDENTIFICATION</scope>
    <source>
        <strain evidence="3 4">S238N-H82</strain>
        <tissue evidence="3 4">Testes</tissue>
    </source>
</reference>
<evidence type="ECO:0000313" key="4">
    <source>
        <dbReference type="RefSeq" id="XP_035699559.1"/>
    </source>
</evidence>
<evidence type="ECO:0000313" key="3">
    <source>
        <dbReference type="RefSeq" id="XP_035699557.1"/>
    </source>
</evidence>
<dbReference type="RefSeq" id="XP_035699557.1">
    <property type="nucleotide sequence ID" value="XM_035843664.1"/>
</dbReference>
<sequence>MPFNIPEGKGTWKLTKHSDNYPEIMAKMGIPPQVQQVMKDAEVTMETTVSGKKLTNKRTILGRTTENTIILGEECEETDPNGTKRKVTCTLDGDTLVFVYPNHDGKGLEVRQTLRWEGDNTMRMEYKIGDLEGSAEMQKI</sequence>
<dbReference type="SUPFAM" id="SSF50814">
    <property type="entry name" value="Lipocalins"/>
    <property type="match status" value="1"/>
</dbReference>
<dbReference type="GO" id="GO:0008289">
    <property type="term" value="F:lipid binding"/>
    <property type="evidence" value="ECO:0007669"/>
    <property type="project" value="InterPro"/>
</dbReference>
<keyword evidence="2" id="KW-1185">Reference proteome</keyword>
<dbReference type="InterPro" id="IPR012674">
    <property type="entry name" value="Calycin"/>
</dbReference>
<organism evidence="2 3">
    <name type="scientific">Branchiostoma floridae</name>
    <name type="common">Florida lancelet</name>
    <name type="synonym">Amphioxus</name>
    <dbReference type="NCBI Taxonomy" id="7739"/>
    <lineage>
        <taxon>Eukaryota</taxon>
        <taxon>Metazoa</taxon>
        <taxon>Chordata</taxon>
        <taxon>Cephalochordata</taxon>
        <taxon>Leptocardii</taxon>
        <taxon>Amphioxiformes</taxon>
        <taxon>Branchiostomatidae</taxon>
        <taxon>Branchiostoma</taxon>
    </lineage>
</organism>
<protein>
    <submittedName>
        <fullName evidence="3 4">Fatty acid-binding protein, adipocyte-like</fullName>
    </submittedName>
</protein>
<evidence type="ECO:0000256" key="1">
    <source>
        <dbReference type="ARBA" id="ARBA00008390"/>
    </source>
</evidence>
<dbReference type="OrthoDB" id="354351at2759"/>
<dbReference type="InterPro" id="IPR031259">
    <property type="entry name" value="ILBP"/>
</dbReference>
<dbReference type="AlphaFoldDB" id="A0A9J7NB00"/>
<accession>A0A9J7NB00</accession>
<dbReference type="RefSeq" id="XP_035699559.1">
    <property type="nucleotide sequence ID" value="XM_035843666.1"/>
</dbReference>
<comment type="similarity">
    <text evidence="1">Belongs to the calycin superfamily. Fatty-acid binding protein (FABP) family.</text>
</comment>
<dbReference type="CDD" id="cd00742">
    <property type="entry name" value="FABP"/>
    <property type="match status" value="1"/>
</dbReference>
<dbReference type="GeneID" id="118432139"/>
<reference evidence="2" key="1">
    <citation type="journal article" date="2020" name="Nat. Ecol. Evol.">
        <title>Deeply conserved synteny resolves early events in vertebrate evolution.</title>
        <authorList>
            <person name="Simakov O."/>
            <person name="Marletaz F."/>
            <person name="Yue J.X."/>
            <person name="O'Connell B."/>
            <person name="Jenkins J."/>
            <person name="Brandt A."/>
            <person name="Calef R."/>
            <person name="Tung C.H."/>
            <person name="Huang T.K."/>
            <person name="Schmutz J."/>
            <person name="Satoh N."/>
            <person name="Yu J.K."/>
            <person name="Putnam N.H."/>
            <person name="Green R.E."/>
            <person name="Rokhsar D.S."/>
        </authorList>
    </citation>
    <scope>NUCLEOTIDE SEQUENCE [LARGE SCALE GENOMIC DNA]</scope>
    <source>
        <strain evidence="2">S238N-H82</strain>
    </source>
</reference>
<dbReference type="Proteomes" id="UP000001554">
    <property type="component" value="Chromosome 15"/>
</dbReference>
<dbReference type="Gene3D" id="2.40.128.20">
    <property type="match status" value="1"/>
</dbReference>
<proteinExistence type="inferred from homology"/>
<gene>
    <name evidence="3 4" type="primary">LOC118432139</name>
</gene>
<name>A0A9J7NB00_BRAFL</name>
<dbReference type="PANTHER" id="PTHR11955">
    <property type="entry name" value="FATTY ACID BINDING PROTEIN"/>
    <property type="match status" value="1"/>
</dbReference>
<dbReference type="KEGG" id="bfo:118432139"/>
<dbReference type="Pfam" id="PF14651">
    <property type="entry name" value="Lipocalin_7"/>
    <property type="match status" value="1"/>
</dbReference>
<evidence type="ECO:0000313" key="2">
    <source>
        <dbReference type="Proteomes" id="UP000001554"/>
    </source>
</evidence>